<dbReference type="SUPFAM" id="SSF47413">
    <property type="entry name" value="lambda repressor-like DNA-binding domains"/>
    <property type="match status" value="1"/>
</dbReference>
<sequence>MKNKLYYSFEDHLKESLKDPEFKKVWEESEPEYLLAREMIRKRLEKKMSQRDLAKKLKTTQAVISRIETMNANPSLSLLKRIANVFGSNLKVSFK</sequence>
<dbReference type="Pfam" id="PF01381">
    <property type="entry name" value="HTH_3"/>
    <property type="match status" value="1"/>
</dbReference>
<organism evidence="2 3">
    <name type="scientific">Candidatus Gottesmanbacteria bacterium GW2011_GWA2_42_18</name>
    <dbReference type="NCBI Taxonomy" id="1618442"/>
    <lineage>
        <taxon>Bacteria</taxon>
        <taxon>Candidatus Gottesmaniibacteriota</taxon>
    </lineage>
</organism>
<feature type="domain" description="HTH cro/C1-type" evidence="1">
    <location>
        <begin position="39"/>
        <end position="93"/>
    </location>
</feature>
<protein>
    <submittedName>
        <fullName evidence="2">Toxin-antitoxin system, antitoxin component, Xre family</fullName>
    </submittedName>
</protein>
<dbReference type="InterPro" id="IPR010982">
    <property type="entry name" value="Lambda_DNA-bd_dom_sf"/>
</dbReference>
<dbReference type="GO" id="GO:0003677">
    <property type="term" value="F:DNA binding"/>
    <property type="evidence" value="ECO:0007669"/>
    <property type="project" value="InterPro"/>
</dbReference>
<evidence type="ECO:0000313" key="2">
    <source>
        <dbReference type="EMBL" id="KKS45084.1"/>
    </source>
</evidence>
<dbReference type="AlphaFoldDB" id="A0A0G0Z8V3"/>
<evidence type="ECO:0000259" key="1">
    <source>
        <dbReference type="PROSITE" id="PS50943"/>
    </source>
</evidence>
<dbReference type="Gene3D" id="1.10.260.40">
    <property type="entry name" value="lambda repressor-like DNA-binding domains"/>
    <property type="match status" value="1"/>
</dbReference>
<dbReference type="EMBL" id="LCDD01000049">
    <property type="protein sequence ID" value="KKS45084.1"/>
    <property type="molecule type" value="Genomic_DNA"/>
</dbReference>
<evidence type="ECO:0000313" key="3">
    <source>
        <dbReference type="Proteomes" id="UP000034320"/>
    </source>
</evidence>
<accession>A0A0G0Z8V3</accession>
<comment type="caution">
    <text evidence="2">The sequence shown here is derived from an EMBL/GenBank/DDBJ whole genome shotgun (WGS) entry which is preliminary data.</text>
</comment>
<dbReference type="SMART" id="SM00530">
    <property type="entry name" value="HTH_XRE"/>
    <property type="match status" value="1"/>
</dbReference>
<name>A0A0G0Z8V3_9BACT</name>
<dbReference type="PROSITE" id="PS50943">
    <property type="entry name" value="HTH_CROC1"/>
    <property type="match status" value="1"/>
</dbReference>
<proteinExistence type="predicted"/>
<dbReference type="CDD" id="cd00093">
    <property type="entry name" value="HTH_XRE"/>
    <property type="match status" value="1"/>
</dbReference>
<gene>
    <name evidence="2" type="ORF">UV09_C0049G0015</name>
</gene>
<reference evidence="2 3" key="1">
    <citation type="journal article" date="2015" name="Nature">
        <title>rRNA introns, odd ribosomes, and small enigmatic genomes across a large radiation of phyla.</title>
        <authorList>
            <person name="Brown C.T."/>
            <person name="Hug L.A."/>
            <person name="Thomas B.C."/>
            <person name="Sharon I."/>
            <person name="Castelle C.J."/>
            <person name="Singh A."/>
            <person name="Wilkins M.J."/>
            <person name="Williams K.H."/>
            <person name="Banfield J.F."/>
        </authorList>
    </citation>
    <scope>NUCLEOTIDE SEQUENCE [LARGE SCALE GENOMIC DNA]</scope>
</reference>
<dbReference type="InterPro" id="IPR001387">
    <property type="entry name" value="Cro/C1-type_HTH"/>
</dbReference>
<dbReference type="Proteomes" id="UP000034320">
    <property type="component" value="Unassembled WGS sequence"/>
</dbReference>